<dbReference type="RefSeq" id="WP_093329250.1">
    <property type="nucleotide sequence ID" value="NZ_AP027363.1"/>
</dbReference>
<dbReference type="GO" id="GO:0008881">
    <property type="term" value="F:glutamate racemase activity"/>
    <property type="evidence" value="ECO:0007669"/>
    <property type="project" value="UniProtKB-UniRule"/>
</dbReference>
<comment type="pathway">
    <text evidence="7">Cell wall biogenesis; peptidoglycan biosynthesis.</text>
</comment>
<accession>A0A1I0E3L6</accession>
<dbReference type="STRING" id="349064.SAMN05660429_01703"/>
<dbReference type="PANTHER" id="PTHR21198">
    <property type="entry name" value="GLUTAMATE RACEMASE"/>
    <property type="match status" value="1"/>
</dbReference>
<feature type="binding site" evidence="7">
    <location>
        <begin position="182"/>
        <end position="183"/>
    </location>
    <ligand>
        <name>substrate</name>
    </ligand>
</feature>
<dbReference type="UniPathway" id="UPA00219"/>
<sequence length="259" mass="28998">MARIGIFDSGVGGLSIANEIHQLLPDVDIDYIADQGFAPYGQQPTEVIIERCHTIVNKLVKNGCDLIVIACNTATVNAVALLRKTFDVPIVGVEPGVKPAAYQSLSKHILVLATQSTLNSESYQQLKAKYQQNAHFYDQPCPAFVELVERREHLSQDAHKWAEKYLEKVFMLDCDTVILGCTHFVFLLPILEKILPSHVRVINTANAVAKQAKIKLMERQPQWQKQEGKLVFMTSAKRCPSHDYIAAFATIRLDSIIQI</sequence>
<dbReference type="InterPro" id="IPR001920">
    <property type="entry name" value="Asp/Glu_race"/>
</dbReference>
<evidence type="ECO:0000256" key="7">
    <source>
        <dbReference type="HAMAP-Rule" id="MF_00258"/>
    </source>
</evidence>
<dbReference type="GO" id="GO:0008360">
    <property type="term" value="P:regulation of cell shape"/>
    <property type="evidence" value="ECO:0007669"/>
    <property type="project" value="UniProtKB-KW"/>
</dbReference>
<reference evidence="8 9" key="1">
    <citation type="submission" date="2016-10" db="EMBL/GenBank/DDBJ databases">
        <authorList>
            <person name="de Groot N.N."/>
        </authorList>
    </citation>
    <scope>NUCLEOTIDE SEQUENCE [LARGE SCALE GENOMIC DNA]</scope>
    <source>
        <strain evidence="8 9">DSM 19706</strain>
    </source>
</reference>
<evidence type="ECO:0000256" key="2">
    <source>
        <dbReference type="ARBA" id="ARBA00013090"/>
    </source>
</evidence>
<dbReference type="HAMAP" id="MF_00258">
    <property type="entry name" value="Glu_racemase"/>
    <property type="match status" value="1"/>
</dbReference>
<protein>
    <recommendedName>
        <fullName evidence="2 7">Glutamate racemase</fullName>
        <ecNumber evidence="2 7">5.1.1.3</ecNumber>
    </recommendedName>
</protein>
<dbReference type="GO" id="GO:0071555">
    <property type="term" value="P:cell wall organization"/>
    <property type="evidence" value="ECO:0007669"/>
    <property type="project" value="UniProtKB-KW"/>
</dbReference>
<dbReference type="Pfam" id="PF01177">
    <property type="entry name" value="Asp_Glu_race"/>
    <property type="match status" value="1"/>
</dbReference>
<comment type="similarity">
    <text evidence="7">Belongs to the aspartate/glutamate racemases family.</text>
</comment>
<feature type="active site" description="Proton donor/acceptor" evidence="7">
    <location>
        <position position="181"/>
    </location>
</feature>
<keyword evidence="3 7" id="KW-0133">Cell shape</keyword>
<gene>
    <name evidence="7" type="primary">murI</name>
    <name evidence="8" type="ORF">SAMN05660429_01703</name>
</gene>
<dbReference type="Gene3D" id="3.40.50.1860">
    <property type="match status" value="2"/>
</dbReference>
<evidence type="ECO:0000256" key="6">
    <source>
        <dbReference type="ARBA" id="ARBA00023316"/>
    </source>
</evidence>
<dbReference type="SUPFAM" id="SSF53681">
    <property type="entry name" value="Aspartate/glutamate racemase"/>
    <property type="match status" value="2"/>
</dbReference>
<dbReference type="InterPro" id="IPR004391">
    <property type="entry name" value="Glu_race"/>
</dbReference>
<feature type="binding site" evidence="7">
    <location>
        <begin position="8"/>
        <end position="9"/>
    </location>
    <ligand>
        <name>substrate</name>
    </ligand>
</feature>
<dbReference type="NCBIfam" id="TIGR00067">
    <property type="entry name" value="glut_race"/>
    <property type="match status" value="1"/>
</dbReference>
<keyword evidence="5 7" id="KW-0413">Isomerase</keyword>
<dbReference type="EC" id="5.1.1.3" evidence="2 7"/>
<feature type="binding site" evidence="7">
    <location>
        <begin position="40"/>
        <end position="41"/>
    </location>
    <ligand>
        <name>substrate</name>
    </ligand>
</feature>
<evidence type="ECO:0000256" key="4">
    <source>
        <dbReference type="ARBA" id="ARBA00022984"/>
    </source>
</evidence>
<keyword evidence="9" id="KW-1185">Reference proteome</keyword>
<dbReference type="FunFam" id="3.40.50.1860:FF:000001">
    <property type="entry name" value="Glutamate racemase"/>
    <property type="match status" value="1"/>
</dbReference>
<name>A0A1I0E3L6_THASX</name>
<dbReference type="InterPro" id="IPR015942">
    <property type="entry name" value="Asp/Glu/hydantoin_racemase"/>
</dbReference>
<dbReference type="PANTHER" id="PTHR21198:SF2">
    <property type="entry name" value="GLUTAMATE RACEMASE"/>
    <property type="match status" value="1"/>
</dbReference>
<organism evidence="8 9">
    <name type="scientific">Thalassotalea agarivorans</name>
    <name type="common">Thalassomonas agarivorans</name>
    <dbReference type="NCBI Taxonomy" id="349064"/>
    <lineage>
        <taxon>Bacteria</taxon>
        <taxon>Pseudomonadati</taxon>
        <taxon>Pseudomonadota</taxon>
        <taxon>Gammaproteobacteria</taxon>
        <taxon>Alteromonadales</taxon>
        <taxon>Colwelliaceae</taxon>
        <taxon>Thalassotalea</taxon>
    </lineage>
</organism>
<evidence type="ECO:0000256" key="3">
    <source>
        <dbReference type="ARBA" id="ARBA00022960"/>
    </source>
</evidence>
<feature type="binding site" evidence="7">
    <location>
        <begin position="72"/>
        <end position="73"/>
    </location>
    <ligand>
        <name>substrate</name>
    </ligand>
</feature>
<evidence type="ECO:0000313" key="9">
    <source>
        <dbReference type="Proteomes" id="UP000199308"/>
    </source>
</evidence>
<dbReference type="EMBL" id="FOHK01000007">
    <property type="protein sequence ID" value="SET39223.1"/>
    <property type="molecule type" value="Genomic_DNA"/>
</dbReference>
<dbReference type="PROSITE" id="PS00923">
    <property type="entry name" value="ASP_GLU_RACEMASE_1"/>
    <property type="match status" value="1"/>
</dbReference>
<comment type="catalytic activity">
    <reaction evidence="1 7">
        <text>L-glutamate = D-glutamate</text>
        <dbReference type="Rhea" id="RHEA:12813"/>
        <dbReference type="ChEBI" id="CHEBI:29985"/>
        <dbReference type="ChEBI" id="CHEBI:29986"/>
        <dbReference type="EC" id="5.1.1.3"/>
    </reaction>
</comment>
<keyword evidence="6 7" id="KW-0961">Cell wall biogenesis/degradation</keyword>
<evidence type="ECO:0000256" key="1">
    <source>
        <dbReference type="ARBA" id="ARBA00001602"/>
    </source>
</evidence>
<evidence type="ECO:0000313" key="8">
    <source>
        <dbReference type="EMBL" id="SET39223.1"/>
    </source>
</evidence>
<dbReference type="GO" id="GO:0009252">
    <property type="term" value="P:peptidoglycan biosynthetic process"/>
    <property type="evidence" value="ECO:0007669"/>
    <property type="project" value="UniProtKB-UniRule"/>
</dbReference>
<comment type="function">
    <text evidence="7">Provides the (R)-glutamate required for cell wall biosynthesis.</text>
</comment>
<evidence type="ECO:0000256" key="5">
    <source>
        <dbReference type="ARBA" id="ARBA00023235"/>
    </source>
</evidence>
<dbReference type="Proteomes" id="UP000199308">
    <property type="component" value="Unassembled WGS sequence"/>
</dbReference>
<dbReference type="OrthoDB" id="9801055at2"/>
<dbReference type="InterPro" id="IPR018187">
    <property type="entry name" value="Asp/Glu_racemase_AS_1"/>
</dbReference>
<proteinExistence type="inferred from homology"/>
<keyword evidence="4 7" id="KW-0573">Peptidoglycan synthesis</keyword>
<dbReference type="AlphaFoldDB" id="A0A1I0E3L6"/>
<feature type="active site" description="Proton donor/acceptor" evidence="7">
    <location>
        <position position="71"/>
    </location>
</feature>